<evidence type="ECO:0000313" key="2">
    <source>
        <dbReference type="Proteomes" id="UP000054485"/>
    </source>
</evidence>
<gene>
    <name evidence="1" type="ORF">CY34DRAFT_487019</name>
</gene>
<dbReference type="EMBL" id="KN835167">
    <property type="protein sequence ID" value="KIK45820.1"/>
    <property type="molecule type" value="Genomic_DNA"/>
</dbReference>
<sequence length="90" mass="10109">MDASFFSVNLEETVMRGRERMAGTSHTTRLSARFCQGVLIYQVAAGCTYVTESCYLDKFRQARPEGAKKTLRSCFSTGMECTSRHVLKTP</sequence>
<keyword evidence="2" id="KW-1185">Reference proteome</keyword>
<dbReference type="InParanoid" id="A0A0D0A6U5"/>
<accession>A0A0D0A6U5</accession>
<dbReference type="Proteomes" id="UP000054485">
    <property type="component" value="Unassembled WGS sequence"/>
</dbReference>
<protein>
    <submittedName>
        <fullName evidence="1">Uncharacterized protein</fullName>
    </submittedName>
</protein>
<name>A0A0D0A6U5_9AGAM</name>
<dbReference type="AlphaFoldDB" id="A0A0D0A6U5"/>
<reference evidence="1 2" key="1">
    <citation type="submission" date="2014-04" db="EMBL/GenBank/DDBJ databases">
        <authorList>
            <consortium name="DOE Joint Genome Institute"/>
            <person name="Kuo A."/>
            <person name="Ruytinx J."/>
            <person name="Rineau F."/>
            <person name="Colpaert J."/>
            <person name="Kohler A."/>
            <person name="Nagy L.G."/>
            <person name="Floudas D."/>
            <person name="Copeland A."/>
            <person name="Barry K.W."/>
            <person name="Cichocki N."/>
            <person name="Veneault-Fourrey C."/>
            <person name="LaButti K."/>
            <person name="Lindquist E.A."/>
            <person name="Lipzen A."/>
            <person name="Lundell T."/>
            <person name="Morin E."/>
            <person name="Murat C."/>
            <person name="Sun H."/>
            <person name="Tunlid A."/>
            <person name="Henrissat B."/>
            <person name="Grigoriev I.V."/>
            <person name="Hibbett D.S."/>
            <person name="Martin F."/>
            <person name="Nordberg H.P."/>
            <person name="Cantor M.N."/>
            <person name="Hua S.X."/>
        </authorList>
    </citation>
    <scope>NUCLEOTIDE SEQUENCE [LARGE SCALE GENOMIC DNA]</scope>
    <source>
        <strain evidence="1 2">UH-Slu-Lm8-n1</strain>
    </source>
</reference>
<proteinExistence type="predicted"/>
<evidence type="ECO:0000313" key="1">
    <source>
        <dbReference type="EMBL" id="KIK45820.1"/>
    </source>
</evidence>
<reference evidence="2" key="2">
    <citation type="submission" date="2015-01" db="EMBL/GenBank/DDBJ databases">
        <title>Evolutionary Origins and Diversification of the Mycorrhizal Mutualists.</title>
        <authorList>
            <consortium name="DOE Joint Genome Institute"/>
            <consortium name="Mycorrhizal Genomics Consortium"/>
            <person name="Kohler A."/>
            <person name="Kuo A."/>
            <person name="Nagy L.G."/>
            <person name="Floudas D."/>
            <person name="Copeland A."/>
            <person name="Barry K.W."/>
            <person name="Cichocki N."/>
            <person name="Veneault-Fourrey C."/>
            <person name="LaButti K."/>
            <person name="Lindquist E.A."/>
            <person name="Lipzen A."/>
            <person name="Lundell T."/>
            <person name="Morin E."/>
            <person name="Murat C."/>
            <person name="Riley R."/>
            <person name="Ohm R."/>
            <person name="Sun H."/>
            <person name="Tunlid A."/>
            <person name="Henrissat B."/>
            <person name="Grigoriev I.V."/>
            <person name="Hibbett D.S."/>
            <person name="Martin F."/>
        </authorList>
    </citation>
    <scope>NUCLEOTIDE SEQUENCE [LARGE SCALE GENOMIC DNA]</scope>
    <source>
        <strain evidence="2">UH-Slu-Lm8-n1</strain>
    </source>
</reference>
<organism evidence="1 2">
    <name type="scientific">Suillus luteus UH-Slu-Lm8-n1</name>
    <dbReference type="NCBI Taxonomy" id="930992"/>
    <lineage>
        <taxon>Eukaryota</taxon>
        <taxon>Fungi</taxon>
        <taxon>Dikarya</taxon>
        <taxon>Basidiomycota</taxon>
        <taxon>Agaricomycotina</taxon>
        <taxon>Agaricomycetes</taxon>
        <taxon>Agaricomycetidae</taxon>
        <taxon>Boletales</taxon>
        <taxon>Suillineae</taxon>
        <taxon>Suillaceae</taxon>
        <taxon>Suillus</taxon>
    </lineage>
</organism>
<dbReference type="HOGENOM" id="CLU_2442343_0_0_1"/>